<reference evidence="1 2" key="1">
    <citation type="submission" date="2023-07" db="EMBL/GenBank/DDBJ databases">
        <title>Sorghum-associated microbial communities from plants grown in Nebraska, USA.</title>
        <authorList>
            <person name="Schachtman D."/>
        </authorList>
    </citation>
    <scope>NUCLEOTIDE SEQUENCE [LARGE SCALE GENOMIC DNA]</scope>
    <source>
        <strain evidence="1 2">2980</strain>
    </source>
</reference>
<evidence type="ECO:0000313" key="2">
    <source>
        <dbReference type="Proteomes" id="UP001259347"/>
    </source>
</evidence>
<organism evidence="1 2">
    <name type="scientific">Microbacterium resistens</name>
    <dbReference type="NCBI Taxonomy" id="156977"/>
    <lineage>
        <taxon>Bacteria</taxon>
        <taxon>Bacillati</taxon>
        <taxon>Actinomycetota</taxon>
        <taxon>Actinomycetes</taxon>
        <taxon>Micrococcales</taxon>
        <taxon>Microbacteriaceae</taxon>
        <taxon>Microbacterium</taxon>
    </lineage>
</organism>
<proteinExistence type="predicted"/>
<protein>
    <recommendedName>
        <fullName evidence="3">DUF342 domain-containing protein</fullName>
    </recommendedName>
</protein>
<evidence type="ECO:0008006" key="3">
    <source>
        <dbReference type="Google" id="ProtNLM"/>
    </source>
</evidence>
<dbReference type="RefSeq" id="WP_310022276.1">
    <property type="nucleotide sequence ID" value="NZ_JAVDUM010000014.1"/>
</dbReference>
<keyword evidence="2" id="KW-1185">Reference proteome</keyword>
<dbReference type="SUPFAM" id="SSF51126">
    <property type="entry name" value="Pectin lyase-like"/>
    <property type="match status" value="1"/>
</dbReference>
<comment type="caution">
    <text evidence="1">The sequence shown here is derived from an EMBL/GenBank/DDBJ whole genome shotgun (WGS) entry which is preliminary data.</text>
</comment>
<gene>
    <name evidence="1" type="ORF">J2Y69_003060</name>
</gene>
<dbReference type="Proteomes" id="UP001259347">
    <property type="component" value="Unassembled WGS sequence"/>
</dbReference>
<dbReference type="EMBL" id="JAVDUM010000014">
    <property type="protein sequence ID" value="MDR6868444.1"/>
    <property type="molecule type" value="Genomic_DNA"/>
</dbReference>
<name>A0ABU1SFV5_9MICO</name>
<evidence type="ECO:0000313" key="1">
    <source>
        <dbReference type="EMBL" id="MDR6868444.1"/>
    </source>
</evidence>
<dbReference type="InterPro" id="IPR011050">
    <property type="entry name" value="Pectin_lyase_fold/virulence"/>
</dbReference>
<sequence>MGVNHLGVPLSYEDLMRMVREIATSTIQNAAIGRAGLTVYGGGWITIENGGLSVTGQASVSGSLIGSGTFLWTGPVNIAGNTYVSGTLNVVGPTAFGNTVTITGATTIGGTTTIAGATTISGATLLNADLTVGSGRILCGAVTISQTGGGQVSVGNVSITGGGSSGGQVYSASQLELRGESGVRVIGKLSTSEIVALGKVTVAGDLVAATLDVAGAKNFRMPHPLKPRHWLRHGSTESPISGTEYTGRASLDGTGQAVIMLPDYFEALNKPGGRTVHVTPVGRPFPVGADEVQGGQVTVYGEPGRDVYWLVKAERFGGDFPVEEEIEEEAA</sequence>
<accession>A0ABU1SFV5</accession>